<name>A0AB74D327_9BURK</name>
<evidence type="ECO:0000313" key="1">
    <source>
        <dbReference type="EMBL" id="RQP69977.1"/>
    </source>
</evidence>
<dbReference type="RefSeq" id="WP_095412767.1">
    <property type="nucleotide sequence ID" value="NZ_NQMX01000021.1"/>
</dbReference>
<evidence type="ECO:0008006" key="3">
    <source>
        <dbReference type="Google" id="ProtNLM"/>
    </source>
</evidence>
<accession>A0AB74D327</accession>
<dbReference type="EMBL" id="QTNY01000030">
    <property type="protein sequence ID" value="RQP69977.1"/>
    <property type="molecule type" value="Genomic_DNA"/>
</dbReference>
<reference evidence="1 2" key="1">
    <citation type="submission" date="2018-08" db="EMBL/GenBank/DDBJ databases">
        <title>Comparative analysis of Burkholderia isolates from Puerto Rico.</title>
        <authorList>
            <person name="Hall C."/>
            <person name="Sahl J."/>
            <person name="Wagner D."/>
        </authorList>
    </citation>
    <scope>NUCLEOTIDE SEQUENCE [LARGE SCALE GENOMIC DNA]</scope>
    <source>
        <strain evidence="1 2">Bp8964</strain>
    </source>
</reference>
<gene>
    <name evidence="1" type="ORF">DF015_30960</name>
</gene>
<protein>
    <recommendedName>
        <fullName evidence="3">DUF4376 domain-containing protein</fullName>
    </recommendedName>
</protein>
<sequence length="152" mass="17445">MPYWINQEEGSAPLKVAERRWGDAAEIDFGALTSCIVLVEQSPDEPSSVRAIHLSLWSPDTVVSDHKSHVARQIEIIMQKDGKLRACLGEIGFWKDSDSREVQEFFKELMRKLDIRKQVELLQDSLRVRMNNGVIQYQQYKQGQQGGAWTNL</sequence>
<dbReference type="Proteomes" id="UP000273734">
    <property type="component" value="Unassembled WGS sequence"/>
</dbReference>
<comment type="caution">
    <text evidence="1">The sequence shown here is derived from an EMBL/GenBank/DDBJ whole genome shotgun (WGS) entry which is preliminary data.</text>
</comment>
<organism evidence="1 2">
    <name type="scientific">Burkholderia ubonensis</name>
    <dbReference type="NCBI Taxonomy" id="101571"/>
    <lineage>
        <taxon>Bacteria</taxon>
        <taxon>Pseudomonadati</taxon>
        <taxon>Pseudomonadota</taxon>
        <taxon>Betaproteobacteria</taxon>
        <taxon>Burkholderiales</taxon>
        <taxon>Burkholderiaceae</taxon>
        <taxon>Burkholderia</taxon>
        <taxon>Burkholderia cepacia complex</taxon>
    </lineage>
</organism>
<proteinExistence type="predicted"/>
<evidence type="ECO:0000313" key="2">
    <source>
        <dbReference type="Proteomes" id="UP000273734"/>
    </source>
</evidence>
<dbReference type="AlphaFoldDB" id="A0AB74D327"/>